<dbReference type="AlphaFoldDB" id="A0A415GIG3"/>
<gene>
    <name evidence="1" type="ORF">DW060_09560</name>
</gene>
<organism evidence="1 2">
    <name type="scientific">Leyella stercorea</name>
    <dbReference type="NCBI Taxonomy" id="363265"/>
    <lineage>
        <taxon>Bacteria</taxon>
        <taxon>Pseudomonadati</taxon>
        <taxon>Bacteroidota</taxon>
        <taxon>Bacteroidia</taxon>
        <taxon>Bacteroidales</taxon>
        <taxon>Prevotellaceae</taxon>
        <taxon>Leyella</taxon>
    </lineage>
</organism>
<dbReference type="EMBL" id="QRNO01000050">
    <property type="protein sequence ID" value="RHK48976.1"/>
    <property type="molecule type" value="Genomic_DNA"/>
</dbReference>
<accession>A0A415GIG3</accession>
<evidence type="ECO:0000313" key="1">
    <source>
        <dbReference type="EMBL" id="RHK48976.1"/>
    </source>
</evidence>
<dbReference type="Proteomes" id="UP000286598">
    <property type="component" value="Unassembled WGS sequence"/>
</dbReference>
<protein>
    <submittedName>
        <fullName evidence="1">Uncharacterized protein</fullName>
    </submittedName>
</protein>
<keyword evidence="2" id="KW-1185">Reference proteome</keyword>
<sequence>MRMKYFIGLLLSIVIFTSCGQKKKITYRIYSSVDNTYSVEVPSDATQGRCILDFMSFENTNSHLTITIQHINEGSIEEYIRNKHTTDNTFSYNLFQSSDTTSFYRITRGNNMWSAYDLYMLKCLDGKNYLFNVSSDILGQSEIIEIIKHIYTSMKLNEIGKGADAAIEEAEVVSLEKTYSTKFYSVKYPKGWNVIEHLDEMTEVYIGHQPENFGFTIVRFKTDCTLSEVNAEGNENLRQAGFKILKEKQMTVDGMKCYRAVQEISSQGQKVKHISYTFKKGDILYNIKFGSVTTKKQDNIATEIIDSFRFK</sequence>
<comment type="caution">
    <text evidence="1">The sequence shown here is derived from an EMBL/GenBank/DDBJ whole genome shotgun (WGS) entry which is preliminary data.</text>
</comment>
<reference evidence="1 2" key="1">
    <citation type="submission" date="2018-08" db="EMBL/GenBank/DDBJ databases">
        <title>A genome reference for cultivated species of the human gut microbiota.</title>
        <authorList>
            <person name="Zou Y."/>
            <person name="Xue W."/>
            <person name="Luo G."/>
        </authorList>
    </citation>
    <scope>NUCLEOTIDE SEQUENCE [LARGE SCALE GENOMIC DNA]</scope>
    <source>
        <strain evidence="1 2">AF42-9</strain>
    </source>
</reference>
<dbReference type="PROSITE" id="PS51257">
    <property type="entry name" value="PROKAR_LIPOPROTEIN"/>
    <property type="match status" value="1"/>
</dbReference>
<name>A0A415GIG3_9BACT</name>
<proteinExistence type="predicted"/>
<dbReference type="Gene3D" id="3.40.1000.10">
    <property type="entry name" value="Mog1/PsbP, alpha/beta/alpha sandwich"/>
    <property type="match status" value="1"/>
</dbReference>
<evidence type="ECO:0000313" key="2">
    <source>
        <dbReference type="Proteomes" id="UP000286598"/>
    </source>
</evidence>